<evidence type="ECO:0000313" key="1">
    <source>
        <dbReference type="EMBL" id="GFR33237.1"/>
    </source>
</evidence>
<proteinExistence type="predicted"/>
<sequence length="73" mass="8555">MEASLEQRCGIKFCVRLQKSALETFDIDMIREVFNDEAMSRASIFRWHNVFKEGRQNVEDIERDGRPSTSITD</sequence>
<dbReference type="AlphaFoldDB" id="A0A8X6M5X9"/>
<dbReference type="Gene3D" id="1.10.10.1450">
    <property type="match status" value="1"/>
</dbReference>
<dbReference type="EMBL" id="BMAO01009783">
    <property type="protein sequence ID" value="GFR33237.1"/>
    <property type="molecule type" value="Genomic_DNA"/>
</dbReference>
<dbReference type="InterPro" id="IPR052709">
    <property type="entry name" value="Transposase-MT_Hybrid"/>
</dbReference>
<dbReference type="Proteomes" id="UP000887116">
    <property type="component" value="Unassembled WGS sequence"/>
</dbReference>
<name>A0A8X6M5X9_TRICU</name>
<dbReference type="PANTHER" id="PTHR46060">
    <property type="entry name" value="MARINER MOS1 TRANSPOSASE-LIKE PROTEIN"/>
    <property type="match status" value="1"/>
</dbReference>
<gene>
    <name evidence="1" type="primary">X975_26615</name>
    <name evidence="1" type="ORF">TNCT_489361</name>
</gene>
<protein>
    <submittedName>
        <fullName evidence="1">HTH_48 domain-containing protein</fullName>
    </submittedName>
</protein>
<dbReference type="OrthoDB" id="6433839at2759"/>
<dbReference type="PANTHER" id="PTHR46060:SF1">
    <property type="entry name" value="MARINER MOS1 TRANSPOSASE-LIKE PROTEIN"/>
    <property type="match status" value="1"/>
</dbReference>
<organism evidence="1 2">
    <name type="scientific">Trichonephila clavata</name>
    <name type="common">Joro spider</name>
    <name type="synonym">Nephila clavata</name>
    <dbReference type="NCBI Taxonomy" id="2740835"/>
    <lineage>
        <taxon>Eukaryota</taxon>
        <taxon>Metazoa</taxon>
        <taxon>Ecdysozoa</taxon>
        <taxon>Arthropoda</taxon>
        <taxon>Chelicerata</taxon>
        <taxon>Arachnida</taxon>
        <taxon>Araneae</taxon>
        <taxon>Araneomorphae</taxon>
        <taxon>Entelegynae</taxon>
        <taxon>Araneoidea</taxon>
        <taxon>Nephilidae</taxon>
        <taxon>Trichonephila</taxon>
    </lineage>
</organism>
<reference evidence="1" key="1">
    <citation type="submission" date="2020-07" db="EMBL/GenBank/DDBJ databases">
        <title>Multicomponent nature underlies the extraordinary mechanical properties of spider dragline silk.</title>
        <authorList>
            <person name="Kono N."/>
            <person name="Nakamura H."/>
            <person name="Mori M."/>
            <person name="Yoshida Y."/>
            <person name="Ohtoshi R."/>
            <person name="Malay A.D."/>
            <person name="Moran D.A.P."/>
            <person name="Tomita M."/>
            <person name="Numata K."/>
            <person name="Arakawa K."/>
        </authorList>
    </citation>
    <scope>NUCLEOTIDE SEQUENCE</scope>
</reference>
<keyword evidence="2" id="KW-1185">Reference proteome</keyword>
<comment type="caution">
    <text evidence="1">The sequence shown here is derived from an EMBL/GenBank/DDBJ whole genome shotgun (WGS) entry which is preliminary data.</text>
</comment>
<accession>A0A8X6M5X9</accession>
<evidence type="ECO:0000313" key="2">
    <source>
        <dbReference type="Proteomes" id="UP000887116"/>
    </source>
</evidence>